<protein>
    <submittedName>
        <fullName evidence="2">Uncharacterized protein</fullName>
    </submittedName>
</protein>
<dbReference type="RefSeq" id="WP_284251411.1">
    <property type="nucleotide sequence ID" value="NZ_BSUM01000001.1"/>
</dbReference>
<accession>A0AA37XFU7</accession>
<organism evidence="2 3">
    <name type="scientific">Litorihabitans aurantiacus</name>
    <dbReference type="NCBI Taxonomy" id="1930061"/>
    <lineage>
        <taxon>Bacteria</taxon>
        <taxon>Bacillati</taxon>
        <taxon>Actinomycetota</taxon>
        <taxon>Actinomycetes</taxon>
        <taxon>Micrococcales</taxon>
        <taxon>Beutenbergiaceae</taxon>
        <taxon>Litorihabitans</taxon>
    </lineage>
</organism>
<gene>
    <name evidence="2" type="ORF">GCM10025875_27200</name>
</gene>
<feature type="region of interest" description="Disordered" evidence="1">
    <location>
        <begin position="1"/>
        <end position="53"/>
    </location>
</feature>
<reference evidence="2" key="1">
    <citation type="journal article" date="2014" name="Int. J. Syst. Evol. Microbiol.">
        <title>Complete genome sequence of Corynebacterium casei LMG S-19264T (=DSM 44701T), isolated from a smear-ripened cheese.</title>
        <authorList>
            <consortium name="US DOE Joint Genome Institute (JGI-PGF)"/>
            <person name="Walter F."/>
            <person name="Albersmeier A."/>
            <person name="Kalinowski J."/>
            <person name="Ruckert C."/>
        </authorList>
    </citation>
    <scope>NUCLEOTIDE SEQUENCE</scope>
    <source>
        <strain evidence="2">NBRC 112290</strain>
    </source>
</reference>
<name>A0AA37XFU7_9MICO</name>
<comment type="caution">
    <text evidence="2">The sequence shown here is derived from an EMBL/GenBank/DDBJ whole genome shotgun (WGS) entry which is preliminary data.</text>
</comment>
<evidence type="ECO:0000313" key="2">
    <source>
        <dbReference type="EMBL" id="GMA32728.1"/>
    </source>
</evidence>
<evidence type="ECO:0000256" key="1">
    <source>
        <dbReference type="SAM" id="MobiDB-lite"/>
    </source>
</evidence>
<dbReference type="AlphaFoldDB" id="A0AA37XFU7"/>
<dbReference type="EMBL" id="BSUM01000001">
    <property type="protein sequence ID" value="GMA32728.1"/>
    <property type="molecule type" value="Genomic_DNA"/>
</dbReference>
<proteinExistence type="predicted"/>
<reference evidence="2" key="2">
    <citation type="submission" date="2023-02" db="EMBL/GenBank/DDBJ databases">
        <authorList>
            <person name="Sun Q."/>
            <person name="Mori K."/>
        </authorList>
    </citation>
    <scope>NUCLEOTIDE SEQUENCE</scope>
    <source>
        <strain evidence="2">NBRC 112290</strain>
    </source>
</reference>
<evidence type="ECO:0000313" key="3">
    <source>
        <dbReference type="Proteomes" id="UP001157161"/>
    </source>
</evidence>
<dbReference type="Proteomes" id="UP001157161">
    <property type="component" value="Unassembled WGS sequence"/>
</dbReference>
<sequence length="121" mass="12514">MRRNRESIPDSVSDLDAVDARTGAVVRHPRPEHDGGGGSGHPEAPGSDSAPRTSVVVTVDGDLPRALPALRDAGLRIERTLTALSVVTGTVEIGREGAIAAIRGVHVEREQTVRATAGPAA</sequence>
<keyword evidence="3" id="KW-1185">Reference proteome</keyword>